<dbReference type="SUPFAM" id="SSF53067">
    <property type="entry name" value="Actin-like ATPase domain"/>
    <property type="match status" value="2"/>
</dbReference>
<dbReference type="EMBL" id="LN902848">
    <property type="protein sequence ID" value="CDS43743.1"/>
    <property type="molecule type" value="Genomic_DNA"/>
</dbReference>
<dbReference type="InterPro" id="IPR013126">
    <property type="entry name" value="Hsp_70_fam"/>
</dbReference>
<dbReference type="STRING" id="6211.U6I276"/>
<dbReference type="Gene3D" id="3.30.30.30">
    <property type="match status" value="1"/>
</dbReference>
<keyword evidence="10" id="KW-1185">Reference proteome</keyword>
<dbReference type="InterPro" id="IPR043129">
    <property type="entry name" value="ATPase_NBD"/>
</dbReference>
<dbReference type="Gene3D" id="1.20.1270.10">
    <property type="match status" value="1"/>
</dbReference>
<proteinExistence type="inferred from homology"/>
<reference evidence="7" key="2">
    <citation type="submission" date="2015-11" db="EMBL/GenBank/DDBJ databases">
        <authorList>
            <person name="Zhang Y."/>
            <person name="Guo Z."/>
        </authorList>
    </citation>
    <scope>NUCLEOTIDE SEQUENCE</scope>
</reference>
<dbReference type="FunFam" id="3.90.640.10:FF:000010">
    <property type="entry name" value="heat shock 70 kDa protein 14"/>
    <property type="match status" value="1"/>
</dbReference>
<dbReference type="PROSITE" id="PS01036">
    <property type="entry name" value="HSP70_3"/>
    <property type="match status" value="1"/>
</dbReference>
<dbReference type="EMBL" id="LN902848">
    <property type="protein sequence ID" value="CDS43737.1"/>
    <property type="molecule type" value="Genomic_DNA"/>
</dbReference>
<name>U6I276_ECHMU</name>
<dbReference type="Proteomes" id="UP000017246">
    <property type="component" value="Unassembled WGS sequence"/>
</dbReference>
<comment type="similarity">
    <text evidence="1 4">Belongs to the heat shock protein 70 family.</text>
</comment>
<accession>U6I276</accession>
<gene>
    <name evidence="5" type="ORF">EmuJ_001153600</name>
    <name evidence="6" type="ORF">EmuJ_001153700</name>
    <name evidence="7" type="ORF">EmuJ_001154000</name>
    <name evidence="8" type="ORF">EmuJ_001154200</name>
    <name evidence="9" type="ORF">EmuJ_001154300</name>
</gene>
<dbReference type="PRINTS" id="PR00301">
    <property type="entry name" value="HEATSHOCK70"/>
</dbReference>
<dbReference type="Gene3D" id="3.30.420.40">
    <property type="match status" value="2"/>
</dbReference>
<dbReference type="FunFam" id="3.30.420.40:FF:000026">
    <property type="entry name" value="Heat shock protein 70"/>
    <property type="match status" value="1"/>
</dbReference>
<dbReference type="Pfam" id="PF00012">
    <property type="entry name" value="HSP70"/>
    <property type="match status" value="1"/>
</dbReference>
<dbReference type="GO" id="GO:0140662">
    <property type="term" value="F:ATP-dependent protein folding chaperone"/>
    <property type="evidence" value="ECO:0007669"/>
    <property type="project" value="InterPro"/>
</dbReference>
<dbReference type="AlphaFoldDB" id="U6I276"/>
<evidence type="ECO:0000256" key="1">
    <source>
        <dbReference type="ARBA" id="ARBA00007381"/>
    </source>
</evidence>
<dbReference type="GO" id="GO:0005524">
    <property type="term" value="F:ATP binding"/>
    <property type="evidence" value="ECO:0007669"/>
    <property type="project" value="UniProtKB-KW"/>
</dbReference>
<reference evidence="7" key="1">
    <citation type="journal article" date="2013" name="Nature">
        <title>The genomes of four tapeworm species reveal adaptations to parasitism.</title>
        <authorList>
            <person name="Tsai I.J."/>
            <person name="Zarowiecki M."/>
            <person name="Holroyd N."/>
            <person name="Garciarrubio A."/>
            <person name="Sanchez-Flores A."/>
            <person name="Brooks K.L."/>
            <person name="Tracey A."/>
            <person name="Bobes R.J."/>
            <person name="Fragoso G."/>
            <person name="Sciutto E."/>
            <person name="Aslett M."/>
            <person name="Beasley H."/>
            <person name="Bennett H.M."/>
            <person name="Cai J."/>
            <person name="Camicia F."/>
            <person name="Clark R."/>
            <person name="Cucher M."/>
            <person name="De Silva N."/>
            <person name="Day T.A."/>
            <person name="Deplazes P."/>
            <person name="Estrada K."/>
            <person name="Fernandez C."/>
            <person name="Holland P.W."/>
            <person name="Hou J."/>
            <person name="Hu S."/>
            <person name="Huckvale T."/>
            <person name="Hung S.S."/>
            <person name="Kamenetzky L."/>
            <person name="Keane J.A."/>
            <person name="Kiss F."/>
            <person name="Koziol U."/>
            <person name="Lambert O."/>
            <person name="Liu K."/>
            <person name="Luo X."/>
            <person name="Luo Y."/>
            <person name="Macchiaroli N."/>
            <person name="Nichol S."/>
            <person name="Paps J."/>
            <person name="Parkinson J."/>
            <person name="Pouchkina-Stantcheva N."/>
            <person name="Riddiford N."/>
            <person name="Rosenzvit M."/>
            <person name="Salinas G."/>
            <person name="Wasmuth J.D."/>
            <person name="Zamanian M."/>
            <person name="Zheng Y."/>
            <person name="Cai X."/>
            <person name="Soberon X."/>
            <person name="Olson P.D."/>
            <person name="Laclette J.P."/>
            <person name="Brehm K."/>
            <person name="Berriman M."/>
            <person name="Garciarrubio A."/>
            <person name="Bobes R.J."/>
            <person name="Fragoso G."/>
            <person name="Sanchez-Flores A."/>
            <person name="Estrada K."/>
            <person name="Cevallos M.A."/>
            <person name="Morett E."/>
            <person name="Gonzalez V."/>
            <person name="Portillo T."/>
            <person name="Ochoa-Leyva A."/>
            <person name="Jose M.V."/>
            <person name="Sciutto E."/>
            <person name="Landa A."/>
            <person name="Jimenez L."/>
            <person name="Valdes V."/>
            <person name="Carrero J.C."/>
            <person name="Larralde C."/>
            <person name="Morales-Montor J."/>
            <person name="Limon-Lason J."/>
            <person name="Soberon X."/>
            <person name="Laclette J.P."/>
        </authorList>
    </citation>
    <scope>NUCLEOTIDE SEQUENCE [LARGE SCALE GENOMIC DNA]</scope>
</reference>
<dbReference type="EMBL" id="LN902848">
    <property type="protein sequence ID" value="CDS43742.1"/>
    <property type="molecule type" value="Genomic_DNA"/>
</dbReference>
<evidence type="ECO:0000256" key="4">
    <source>
        <dbReference type="RuleBase" id="RU003322"/>
    </source>
</evidence>
<evidence type="ECO:0000313" key="10">
    <source>
        <dbReference type="Proteomes" id="UP000017246"/>
    </source>
</evidence>
<keyword evidence="3 4" id="KW-0067">ATP-binding</keyword>
<dbReference type="EMBL" id="LN902848">
    <property type="protein sequence ID" value="CDS43736.1"/>
    <property type="molecule type" value="Genomic_DNA"/>
</dbReference>
<evidence type="ECO:0000256" key="3">
    <source>
        <dbReference type="ARBA" id="ARBA00022840"/>
    </source>
</evidence>
<dbReference type="OMA" id="MVNYCIE"/>
<dbReference type="FunFam" id="2.60.34.10:FF:000012">
    <property type="entry name" value="Heat shock 70 kDa protein"/>
    <property type="match status" value="1"/>
</dbReference>
<dbReference type="EMBL" id="LN902848">
    <property type="protein sequence ID" value="CDS43740.1"/>
    <property type="molecule type" value="Genomic_DNA"/>
</dbReference>
<dbReference type="SUPFAM" id="SSF100934">
    <property type="entry name" value="Heat shock protein 70kD (HSP70), C-terminal subdomain"/>
    <property type="match status" value="1"/>
</dbReference>
<dbReference type="InterPro" id="IPR029047">
    <property type="entry name" value="HSP70_peptide-bd_sf"/>
</dbReference>
<dbReference type="SUPFAM" id="SSF100920">
    <property type="entry name" value="Heat shock protein 70kD (HSP70), peptide-binding domain"/>
    <property type="match status" value="1"/>
</dbReference>
<evidence type="ECO:0000256" key="2">
    <source>
        <dbReference type="ARBA" id="ARBA00022741"/>
    </source>
</evidence>
<keyword evidence="2 4" id="KW-0547">Nucleotide-binding</keyword>
<evidence type="ECO:0000313" key="5">
    <source>
        <dbReference type="EMBL" id="CDS43736.1"/>
    </source>
</evidence>
<dbReference type="PANTHER" id="PTHR19375">
    <property type="entry name" value="HEAT SHOCK PROTEIN 70KDA"/>
    <property type="match status" value="1"/>
</dbReference>
<dbReference type="Gene3D" id="2.60.34.10">
    <property type="entry name" value="Substrate Binding Domain Of DNAk, Chain A, domain 1"/>
    <property type="match status" value="1"/>
</dbReference>
<dbReference type="PROSITE" id="PS00297">
    <property type="entry name" value="HSP70_1"/>
    <property type="match status" value="1"/>
</dbReference>
<keyword evidence="7" id="KW-0346">Stress response</keyword>
<dbReference type="eggNOG" id="KOG0101">
    <property type="taxonomic scope" value="Eukaryota"/>
</dbReference>
<dbReference type="InterPro" id="IPR029048">
    <property type="entry name" value="HSP70_C_sf"/>
</dbReference>
<dbReference type="Gene3D" id="3.90.640.10">
    <property type="entry name" value="Actin, Chain A, domain 4"/>
    <property type="match status" value="1"/>
</dbReference>
<evidence type="ECO:0000313" key="9">
    <source>
        <dbReference type="EMBL" id="CDS43743.1"/>
    </source>
</evidence>
<protein>
    <submittedName>
        <fullName evidence="7">Heat shock 70 kDa protein</fullName>
    </submittedName>
</protein>
<dbReference type="FunFam" id="3.30.30.30:FF:000001">
    <property type="entry name" value="heat shock 70 kDa protein-like"/>
    <property type="match status" value="1"/>
</dbReference>
<dbReference type="OrthoDB" id="6234667at2759"/>
<evidence type="ECO:0000313" key="6">
    <source>
        <dbReference type="EMBL" id="CDS43737.1"/>
    </source>
</evidence>
<evidence type="ECO:0000313" key="8">
    <source>
        <dbReference type="EMBL" id="CDS43742.1"/>
    </source>
</evidence>
<sequence length="615" mass="68776">MPTGPAIGIDLGTTFSCVGVFKCGRVEIIANNQGNRITPSCVAFTEKQRLIGEAATNQATKNPNNTVFDVKRLIGRRFHDEAVQSDMKHWPFKVINSEEKPTVEVEYRGETKHFVAEEISSMVLSKMRETAEEYLGEKVTNAVITVPAYFSVSQRQATIDAGKIAGLNVLRLINEPTAAAIAYGLDKRSDRQRYVLVFDWGGGTFDVSILSIENGEFAVKAVGGDTHLGGEDITSRMVDYLVETIKEEHKGKDLTGNKKAISRLRKACETAKRMLSVAEYTNIDVVSLFGDNDFSVTFTRARFEHLCSDLFSRTMDTVKMALSDANLDKADVNEILLVGGSTRIPMVEKMLQDFFSGRELKRSVNPDEAVAYGATLLAANLTEIQSEAVQDLKLVEVTPLSLGLENPDGMMTTVIKRNTRIPTSKTCFGHLIRDNQTHSVVSIFEGERARVDDNYFLGKFTLKDIPAAPRGVIKLIATFEINESGILRVSAVEKSSGKQNSITITNYKGRLSEEEINRMLSDAERYKQEDEKERSRMAAMNRLVDHIYSVKSKLENEERRQKAVEERRRNILSMCEEMIKWTHAEKGATQKDYEEMLAKLESSRSLIMATKEPTS</sequence>
<organism evidence="7 10">
    <name type="scientific">Echinococcus multilocularis</name>
    <name type="common">Fox tapeworm</name>
    <dbReference type="NCBI Taxonomy" id="6211"/>
    <lineage>
        <taxon>Eukaryota</taxon>
        <taxon>Metazoa</taxon>
        <taxon>Spiralia</taxon>
        <taxon>Lophotrochozoa</taxon>
        <taxon>Platyhelminthes</taxon>
        <taxon>Cestoda</taxon>
        <taxon>Eucestoda</taxon>
        <taxon>Cyclophyllidea</taxon>
        <taxon>Taeniidae</taxon>
        <taxon>Echinococcus</taxon>
    </lineage>
</organism>
<evidence type="ECO:0000313" key="7">
    <source>
        <dbReference type="EMBL" id="CDS43740.1"/>
    </source>
</evidence>
<dbReference type="InterPro" id="IPR018181">
    <property type="entry name" value="Heat_shock_70_CS"/>
</dbReference>